<dbReference type="PROSITE" id="PS50106">
    <property type="entry name" value="PDZ"/>
    <property type="match status" value="1"/>
</dbReference>
<dbReference type="SMART" id="SM00228">
    <property type="entry name" value="PDZ"/>
    <property type="match status" value="1"/>
</dbReference>
<proteinExistence type="predicted"/>
<dbReference type="Gene3D" id="2.30.42.10">
    <property type="match status" value="1"/>
</dbReference>
<keyword evidence="2" id="KW-1185">Reference proteome</keyword>
<protein>
    <submittedName>
        <fullName evidence="1">Lin-7 homolog C-like</fullName>
    </submittedName>
</protein>
<organism evidence="1 2">
    <name type="scientific">Paramuricea clavata</name>
    <name type="common">Red gorgonian</name>
    <name type="synonym">Violescent sea-whip</name>
    <dbReference type="NCBI Taxonomy" id="317549"/>
    <lineage>
        <taxon>Eukaryota</taxon>
        <taxon>Metazoa</taxon>
        <taxon>Cnidaria</taxon>
        <taxon>Anthozoa</taxon>
        <taxon>Octocorallia</taxon>
        <taxon>Malacalcyonacea</taxon>
        <taxon>Plexauridae</taxon>
        <taxon>Paramuricea</taxon>
    </lineage>
</organism>
<evidence type="ECO:0000313" key="1">
    <source>
        <dbReference type="EMBL" id="CAB4001065.1"/>
    </source>
</evidence>
<dbReference type="InterPro" id="IPR001478">
    <property type="entry name" value="PDZ"/>
</dbReference>
<gene>
    <name evidence="1" type="ORF">PACLA_8A012893</name>
</gene>
<name>A0A6S7H5T7_PARCT</name>
<accession>A0A6S7H5T7</accession>
<dbReference type="EMBL" id="CACRXK020003993">
    <property type="protein sequence ID" value="CAB4001065.1"/>
    <property type="molecule type" value="Genomic_DNA"/>
</dbReference>
<dbReference type="PANTHER" id="PTHR14063">
    <property type="entry name" value="PROTEIN LIN-7 HOMOLOG"/>
    <property type="match status" value="1"/>
</dbReference>
<dbReference type="Pfam" id="PF00595">
    <property type="entry name" value="PDZ"/>
    <property type="match status" value="1"/>
</dbReference>
<dbReference type="Proteomes" id="UP001152795">
    <property type="component" value="Unassembled WGS sequence"/>
</dbReference>
<dbReference type="InterPro" id="IPR036034">
    <property type="entry name" value="PDZ_sf"/>
</dbReference>
<dbReference type="SUPFAM" id="SSF50156">
    <property type="entry name" value="PDZ domain-like"/>
    <property type="match status" value="1"/>
</dbReference>
<dbReference type="AlphaFoldDB" id="A0A6S7H5T7"/>
<reference evidence="1" key="1">
    <citation type="submission" date="2020-04" db="EMBL/GenBank/DDBJ databases">
        <authorList>
            <person name="Alioto T."/>
            <person name="Alioto T."/>
            <person name="Gomez Garrido J."/>
        </authorList>
    </citation>
    <scope>NUCLEOTIDE SEQUENCE</scope>
    <source>
        <strain evidence="1">A484AB</strain>
    </source>
</reference>
<evidence type="ECO:0000313" key="2">
    <source>
        <dbReference type="Proteomes" id="UP001152795"/>
    </source>
</evidence>
<dbReference type="OrthoDB" id="10056216at2759"/>
<sequence length="86" mass="9587">MGGKEQSSPIYISRIIPGGVADRHGALKRGDQLLSVNGVSVEGENHEKAVDLLKAAEGKVRLVVKYTPKLLDEMEQRFERQRMAKR</sequence>
<comment type="caution">
    <text evidence="1">The sequence shown here is derived from an EMBL/GenBank/DDBJ whole genome shotgun (WGS) entry which is preliminary data.</text>
</comment>
<dbReference type="InterPro" id="IPR051109">
    <property type="entry name" value="MAM_complex_regulator"/>
</dbReference>